<keyword evidence="2" id="KW-1185">Reference proteome</keyword>
<gene>
    <name evidence="1" type="ORF">POCTA_138.1.T2010020</name>
</gene>
<reference evidence="1" key="1">
    <citation type="submission" date="2021-01" db="EMBL/GenBank/DDBJ databases">
        <authorList>
            <consortium name="Genoscope - CEA"/>
            <person name="William W."/>
        </authorList>
    </citation>
    <scope>NUCLEOTIDE SEQUENCE</scope>
</reference>
<proteinExistence type="predicted"/>
<protein>
    <submittedName>
        <fullName evidence="1">Uncharacterized protein</fullName>
    </submittedName>
</protein>
<dbReference type="AlphaFoldDB" id="A0A8S1YL14"/>
<dbReference type="Proteomes" id="UP000683925">
    <property type="component" value="Unassembled WGS sequence"/>
</dbReference>
<evidence type="ECO:0000313" key="2">
    <source>
        <dbReference type="Proteomes" id="UP000683925"/>
    </source>
</evidence>
<organism evidence="1 2">
    <name type="scientific">Paramecium octaurelia</name>
    <dbReference type="NCBI Taxonomy" id="43137"/>
    <lineage>
        <taxon>Eukaryota</taxon>
        <taxon>Sar</taxon>
        <taxon>Alveolata</taxon>
        <taxon>Ciliophora</taxon>
        <taxon>Intramacronucleata</taxon>
        <taxon>Oligohymenophorea</taxon>
        <taxon>Peniculida</taxon>
        <taxon>Parameciidae</taxon>
        <taxon>Paramecium</taxon>
    </lineage>
</organism>
<comment type="caution">
    <text evidence="1">The sequence shown here is derived from an EMBL/GenBank/DDBJ whole genome shotgun (WGS) entry which is preliminary data.</text>
</comment>
<dbReference type="EMBL" id="CAJJDP010000205">
    <property type="protein sequence ID" value="CAD8215065.1"/>
    <property type="molecule type" value="Genomic_DNA"/>
</dbReference>
<name>A0A8S1YL14_PAROT</name>
<evidence type="ECO:0000313" key="1">
    <source>
        <dbReference type="EMBL" id="CAD8215065.1"/>
    </source>
</evidence>
<sequence length="108" mass="12383">MKRQKWEHTNIKKKLGKSIRKGSFIINSKSSELRILTPITQEMDQSQGQKSKKYRKFQPIQIKSSISIGLENIYKIIRKSVIGMLNGKVKLSKVLAKSIQKKGIKKAN</sequence>
<accession>A0A8S1YL14</accession>